<accession>A0A6M6BG05</accession>
<name>A0A6M6BG05_9BACT</name>
<feature type="compositionally biased region" description="Polar residues" evidence="1">
    <location>
        <begin position="24"/>
        <end position="38"/>
    </location>
</feature>
<gene>
    <name evidence="2" type="ORF">HMJ29_07375</name>
</gene>
<evidence type="ECO:0000256" key="1">
    <source>
        <dbReference type="SAM" id="MobiDB-lite"/>
    </source>
</evidence>
<dbReference type="RefSeq" id="WP_171590876.1">
    <property type="nucleotide sequence ID" value="NZ_CP053538.1"/>
</dbReference>
<dbReference type="EMBL" id="CP053538">
    <property type="protein sequence ID" value="QJX46768.1"/>
    <property type="molecule type" value="Genomic_DNA"/>
</dbReference>
<sequence length="85" mass="9001">MPRLLAGARRSGQFNGALQAVNINSTTGTTAPFGTASRSFIEESAPENPPNIKGSSGKEQGDDEILYPHDGHKTTTLPEKFSEVA</sequence>
<dbReference type="Proteomes" id="UP000501623">
    <property type="component" value="Chromosome"/>
</dbReference>
<protein>
    <submittedName>
        <fullName evidence="2">Uncharacterized protein</fullName>
    </submittedName>
</protein>
<organism evidence="2 3">
    <name type="scientific">Hymenobacter taeanensis</name>
    <dbReference type="NCBI Taxonomy" id="2735321"/>
    <lineage>
        <taxon>Bacteria</taxon>
        <taxon>Pseudomonadati</taxon>
        <taxon>Bacteroidota</taxon>
        <taxon>Cytophagia</taxon>
        <taxon>Cytophagales</taxon>
        <taxon>Hymenobacteraceae</taxon>
        <taxon>Hymenobacter</taxon>
    </lineage>
</organism>
<feature type="region of interest" description="Disordered" evidence="1">
    <location>
        <begin position="24"/>
        <end position="85"/>
    </location>
</feature>
<reference evidence="2 3" key="1">
    <citation type="submission" date="2020-05" db="EMBL/GenBank/DDBJ databases">
        <title>Complete genome sequence of Hymenobacter sp. TS19 in Coasted Sand Dune.</title>
        <authorList>
            <person name="Lee J.-H."/>
            <person name="Jung J.-H."/>
            <person name="Jeong S."/>
            <person name="Zhao L."/>
            <person name="Kim M.-K."/>
            <person name="Seo H.-S."/>
            <person name="Lim S."/>
        </authorList>
    </citation>
    <scope>NUCLEOTIDE SEQUENCE [LARGE SCALE GENOMIC DNA]</scope>
    <source>
        <strain evidence="2 3">TS19</strain>
    </source>
</reference>
<evidence type="ECO:0000313" key="2">
    <source>
        <dbReference type="EMBL" id="QJX46768.1"/>
    </source>
</evidence>
<dbReference type="KEGG" id="hts:HMJ29_07375"/>
<proteinExistence type="predicted"/>
<dbReference type="AlphaFoldDB" id="A0A6M6BG05"/>
<keyword evidence="3" id="KW-1185">Reference proteome</keyword>
<evidence type="ECO:0000313" key="3">
    <source>
        <dbReference type="Proteomes" id="UP000501623"/>
    </source>
</evidence>